<feature type="compositionally biased region" description="Low complexity" evidence="3">
    <location>
        <begin position="117"/>
        <end position="128"/>
    </location>
</feature>
<keyword evidence="2" id="KW-0539">Nucleus</keyword>
<dbReference type="Pfam" id="PF11951">
    <property type="entry name" value="Fungal_trans_2"/>
    <property type="match status" value="1"/>
</dbReference>
<evidence type="ECO:0000256" key="2">
    <source>
        <dbReference type="ARBA" id="ARBA00023242"/>
    </source>
</evidence>
<dbReference type="PROSITE" id="PS50048">
    <property type="entry name" value="ZN2_CY6_FUNGAL_2"/>
    <property type="match status" value="1"/>
</dbReference>
<dbReference type="PANTHER" id="PTHR37534:SF12">
    <property type="entry name" value="ZN(2)-C6 FUNGAL-TYPE DOMAIN-CONTAINING PROTEIN"/>
    <property type="match status" value="1"/>
</dbReference>
<comment type="caution">
    <text evidence="5">The sequence shown here is derived from an EMBL/GenBank/DDBJ whole genome shotgun (WGS) entry which is preliminary data.</text>
</comment>
<comment type="subcellular location">
    <subcellularLocation>
        <location evidence="1">Nucleus</location>
    </subcellularLocation>
</comment>
<sequence>MAVPHTSKAKDAPSKATKANAAVDAEAGAKQKSQMHRRSRTGCYTCRLRRKKCDEGAPLCTACKHLGLTCEYKRPHWWSNNEARRNQKDDIKTIIKRKKLSEKAPSTHATMQTSMNSPPGLTSSLPTSATFSDPLGRNRSASIDSQYTFNFNSPPTSSSEYGLGSSASAFSTPQLHPEFMFANAYAPYEVDIKTERQMFVNDVPTLRESSTSTFSTFHTPPPPGTVLPPYVVGLDGLDPTAAGMGAVGLGMSGEGGEWLEQVYSERRESMTEETLNMHFFDFAQGGPTASNTRQVAIELDEGDQRLLLHFVQFVLPTLFPILESNQHGSVSSDLILPALQSNKCYLHCCLSIAAQHLKAVLGPQGAELDADIMRHRYATISTLCDALQRDENHQQILEAALGLIFFQCCVGRFDDALPDVPWHQHFQAAALLVQKLDLPSLVTNLSSPHLPPQLDTTAAATTTTATNAATILSPPLVSSQEPQQPDPSQTQALAQTPFNMTLTAWIDILGATMQGRAPTFAHTYREKHLSPPQASSLGLRELMGCEDRVMYLISEIACLEALKAGGMDDIMLCQHVSVLGDQIGLTEIGELPAKLPFHANGSLSPKQLSKNMTAAFRLAARIYLCSLVPGFHPAQASCVNLVDKLTAVLQTIPCGPAGFDRSVVWVYLMAGAASLPGTGFRDFFQDRIEQMGDAALAGSFGRVVSLLRELWYQQDLLQVQGAASSPQSVGSSLADSPPYVHWRDVMRMKGWDFLLI</sequence>
<dbReference type="Gene3D" id="4.10.240.10">
    <property type="entry name" value="Zn(2)-C6 fungal-type DNA-binding domain"/>
    <property type="match status" value="1"/>
</dbReference>
<feature type="domain" description="Zn(2)-C6 fungal-type" evidence="4">
    <location>
        <begin position="42"/>
        <end position="72"/>
    </location>
</feature>
<dbReference type="Pfam" id="PF00172">
    <property type="entry name" value="Zn_clus"/>
    <property type="match status" value="1"/>
</dbReference>
<keyword evidence="6" id="KW-1185">Reference proteome</keyword>
<proteinExistence type="predicted"/>
<dbReference type="InterPro" id="IPR021858">
    <property type="entry name" value="Fun_TF"/>
</dbReference>
<dbReference type="STRING" id="1081102.A0A168AE28"/>
<name>A0A168AE28_9HYPO</name>
<evidence type="ECO:0000313" key="5">
    <source>
        <dbReference type="EMBL" id="OAA68625.1"/>
    </source>
</evidence>
<dbReference type="CDD" id="cd00067">
    <property type="entry name" value="GAL4"/>
    <property type="match status" value="1"/>
</dbReference>
<gene>
    <name evidence="5" type="ORF">SPI_00820</name>
</gene>
<dbReference type="GO" id="GO:0008270">
    <property type="term" value="F:zinc ion binding"/>
    <property type="evidence" value="ECO:0007669"/>
    <property type="project" value="InterPro"/>
</dbReference>
<dbReference type="AlphaFoldDB" id="A0A168AE28"/>
<dbReference type="SMART" id="SM00066">
    <property type="entry name" value="GAL4"/>
    <property type="match status" value="1"/>
</dbReference>
<dbReference type="PROSITE" id="PS00463">
    <property type="entry name" value="ZN2_CY6_FUNGAL_1"/>
    <property type="match status" value="1"/>
</dbReference>
<evidence type="ECO:0000313" key="6">
    <source>
        <dbReference type="Proteomes" id="UP000076874"/>
    </source>
</evidence>
<accession>A0A168AE28</accession>
<evidence type="ECO:0000256" key="1">
    <source>
        <dbReference type="ARBA" id="ARBA00004123"/>
    </source>
</evidence>
<dbReference type="PANTHER" id="PTHR37534">
    <property type="entry name" value="TRANSCRIPTIONAL ACTIVATOR PROTEIN UGA3"/>
    <property type="match status" value="1"/>
</dbReference>
<feature type="compositionally biased region" description="Polar residues" evidence="3">
    <location>
        <begin position="107"/>
        <end position="116"/>
    </location>
</feature>
<evidence type="ECO:0000256" key="3">
    <source>
        <dbReference type="SAM" id="MobiDB-lite"/>
    </source>
</evidence>
<dbReference type="GO" id="GO:0005634">
    <property type="term" value="C:nucleus"/>
    <property type="evidence" value="ECO:0007669"/>
    <property type="project" value="UniProtKB-SubCell"/>
</dbReference>
<dbReference type="EMBL" id="AZHD01000001">
    <property type="protein sequence ID" value="OAA68625.1"/>
    <property type="molecule type" value="Genomic_DNA"/>
</dbReference>
<dbReference type="OrthoDB" id="5294180at2759"/>
<dbReference type="InterPro" id="IPR001138">
    <property type="entry name" value="Zn2Cys6_DnaBD"/>
</dbReference>
<dbReference type="GO" id="GO:0000981">
    <property type="term" value="F:DNA-binding transcription factor activity, RNA polymerase II-specific"/>
    <property type="evidence" value="ECO:0007669"/>
    <property type="project" value="InterPro"/>
</dbReference>
<feature type="region of interest" description="Disordered" evidence="3">
    <location>
        <begin position="1"/>
        <end position="40"/>
    </location>
</feature>
<evidence type="ECO:0000259" key="4">
    <source>
        <dbReference type="PROSITE" id="PS50048"/>
    </source>
</evidence>
<feature type="region of interest" description="Disordered" evidence="3">
    <location>
        <begin position="99"/>
        <end position="137"/>
    </location>
</feature>
<protein>
    <submittedName>
        <fullName evidence="5">C6 zinc finger domain containing protein</fullName>
    </submittedName>
</protein>
<dbReference type="InterPro" id="IPR036864">
    <property type="entry name" value="Zn2-C6_fun-type_DNA-bd_sf"/>
</dbReference>
<dbReference type="Proteomes" id="UP000076874">
    <property type="component" value="Unassembled WGS sequence"/>
</dbReference>
<reference evidence="5 6" key="1">
    <citation type="journal article" date="2016" name="Genome Biol. Evol.">
        <title>Divergent and convergent evolution of fungal pathogenicity.</title>
        <authorList>
            <person name="Shang Y."/>
            <person name="Xiao G."/>
            <person name="Zheng P."/>
            <person name="Cen K."/>
            <person name="Zhan S."/>
            <person name="Wang C."/>
        </authorList>
    </citation>
    <scope>NUCLEOTIDE SEQUENCE [LARGE SCALE GENOMIC DNA]</scope>
    <source>
        <strain evidence="5 6">RCEF 264</strain>
    </source>
</reference>
<organism evidence="5 6">
    <name type="scientific">Niveomyces insectorum RCEF 264</name>
    <dbReference type="NCBI Taxonomy" id="1081102"/>
    <lineage>
        <taxon>Eukaryota</taxon>
        <taxon>Fungi</taxon>
        <taxon>Dikarya</taxon>
        <taxon>Ascomycota</taxon>
        <taxon>Pezizomycotina</taxon>
        <taxon>Sordariomycetes</taxon>
        <taxon>Hypocreomycetidae</taxon>
        <taxon>Hypocreales</taxon>
        <taxon>Cordycipitaceae</taxon>
        <taxon>Niveomyces</taxon>
    </lineage>
</organism>
<dbReference type="SUPFAM" id="SSF57701">
    <property type="entry name" value="Zn2/Cys6 DNA-binding domain"/>
    <property type="match status" value="1"/>
</dbReference>